<dbReference type="NCBIfam" id="TIGR02937">
    <property type="entry name" value="sigma70-ECF"/>
    <property type="match status" value="1"/>
</dbReference>
<dbReference type="Gene3D" id="1.10.10.10">
    <property type="entry name" value="Winged helix-like DNA-binding domain superfamily/Winged helix DNA-binding domain"/>
    <property type="match status" value="1"/>
</dbReference>
<evidence type="ECO:0000313" key="7">
    <source>
        <dbReference type="EMBL" id="MBF5051802.1"/>
    </source>
</evidence>
<gene>
    <name evidence="7" type="ORF">ISO4_00404</name>
</gene>
<dbReference type="Proteomes" id="UP000644441">
    <property type="component" value="Unassembled WGS sequence"/>
</dbReference>
<dbReference type="InterPro" id="IPR039425">
    <property type="entry name" value="RNA_pol_sigma-70-like"/>
</dbReference>
<organism evidence="7 8">
    <name type="scientific">Alloalcanivorax venustensis ISO4</name>
    <dbReference type="NCBI Taxonomy" id="1177184"/>
    <lineage>
        <taxon>Bacteria</taxon>
        <taxon>Pseudomonadati</taxon>
        <taxon>Pseudomonadota</taxon>
        <taxon>Gammaproteobacteria</taxon>
        <taxon>Oceanospirillales</taxon>
        <taxon>Alcanivoracaceae</taxon>
        <taxon>Alloalcanivorax</taxon>
    </lineage>
</organism>
<sequence length="182" mass="21290">MPDTFHQPLRDLLVLRYDEFRQRLRSRLGSRQLAEDALQETWLRVDAMRDSTAVRHPAAYLFRVALNVAEEQRRKQARVMTLDEVEDLYLMADERADPAREALGEQEIAMLRRALSELPRRRRAIVTAARLNDVPHKEIAARHGVSLRTVEKELKAGLEHCCKRLDREYIQRFGPKIKRPPS</sequence>
<dbReference type="Pfam" id="PF08281">
    <property type="entry name" value="Sigma70_r4_2"/>
    <property type="match status" value="1"/>
</dbReference>
<feature type="domain" description="RNA polymerase sigma factor 70 region 4 type 2" evidence="6">
    <location>
        <begin position="110"/>
        <end position="161"/>
    </location>
</feature>
<dbReference type="PANTHER" id="PTHR43133">
    <property type="entry name" value="RNA POLYMERASE ECF-TYPE SIGMA FACTO"/>
    <property type="match status" value="1"/>
</dbReference>
<evidence type="ECO:0000259" key="5">
    <source>
        <dbReference type="Pfam" id="PF04542"/>
    </source>
</evidence>
<evidence type="ECO:0000256" key="1">
    <source>
        <dbReference type="ARBA" id="ARBA00010641"/>
    </source>
</evidence>
<dbReference type="PANTHER" id="PTHR43133:SF63">
    <property type="entry name" value="RNA POLYMERASE SIGMA FACTOR FECI-RELATED"/>
    <property type="match status" value="1"/>
</dbReference>
<dbReference type="InterPro" id="IPR013325">
    <property type="entry name" value="RNA_pol_sigma_r2"/>
</dbReference>
<dbReference type="Gene3D" id="1.10.1740.10">
    <property type="match status" value="1"/>
</dbReference>
<dbReference type="SUPFAM" id="SSF88946">
    <property type="entry name" value="Sigma2 domain of RNA polymerase sigma factors"/>
    <property type="match status" value="1"/>
</dbReference>
<dbReference type="InterPro" id="IPR014284">
    <property type="entry name" value="RNA_pol_sigma-70_dom"/>
</dbReference>
<dbReference type="InterPro" id="IPR013249">
    <property type="entry name" value="RNA_pol_sigma70_r4_t2"/>
</dbReference>
<reference evidence="7 8" key="1">
    <citation type="submission" date="2012-09" db="EMBL/GenBank/DDBJ databases">
        <title>Genome Sequence of alkane-degrading Bacterium Alcanivorax venustensis ISO4.</title>
        <authorList>
            <person name="Lai Q."/>
            <person name="Shao Z."/>
        </authorList>
    </citation>
    <scope>NUCLEOTIDE SEQUENCE [LARGE SCALE GENOMIC DNA]</scope>
    <source>
        <strain evidence="7 8">ISO4</strain>
    </source>
</reference>
<dbReference type="RefSeq" id="WP_194854977.1">
    <property type="nucleotide sequence ID" value="NZ_ARXR01000002.1"/>
</dbReference>
<feature type="domain" description="RNA polymerase sigma-70 region 2" evidence="5">
    <location>
        <begin position="21"/>
        <end position="78"/>
    </location>
</feature>
<evidence type="ECO:0000256" key="4">
    <source>
        <dbReference type="ARBA" id="ARBA00023163"/>
    </source>
</evidence>
<comment type="similarity">
    <text evidence="1">Belongs to the sigma-70 factor family. ECF subfamily.</text>
</comment>
<evidence type="ECO:0000313" key="8">
    <source>
        <dbReference type="Proteomes" id="UP000644441"/>
    </source>
</evidence>
<dbReference type="SUPFAM" id="SSF88659">
    <property type="entry name" value="Sigma3 and sigma4 domains of RNA polymerase sigma factors"/>
    <property type="match status" value="1"/>
</dbReference>
<evidence type="ECO:0000256" key="3">
    <source>
        <dbReference type="ARBA" id="ARBA00023082"/>
    </source>
</evidence>
<keyword evidence="4" id="KW-0804">Transcription</keyword>
<name>A0ABS0AE11_9GAMM</name>
<evidence type="ECO:0000259" key="6">
    <source>
        <dbReference type="Pfam" id="PF08281"/>
    </source>
</evidence>
<dbReference type="InterPro" id="IPR036388">
    <property type="entry name" value="WH-like_DNA-bd_sf"/>
</dbReference>
<dbReference type="InterPro" id="IPR013324">
    <property type="entry name" value="RNA_pol_sigma_r3/r4-like"/>
</dbReference>
<evidence type="ECO:0000256" key="2">
    <source>
        <dbReference type="ARBA" id="ARBA00023015"/>
    </source>
</evidence>
<protein>
    <submittedName>
        <fullName evidence="7">ECF subfamily RNA polymerase sigma factor</fullName>
    </submittedName>
</protein>
<proteinExistence type="inferred from homology"/>
<keyword evidence="2" id="KW-0805">Transcription regulation</keyword>
<keyword evidence="8" id="KW-1185">Reference proteome</keyword>
<keyword evidence="3" id="KW-0731">Sigma factor</keyword>
<dbReference type="InterPro" id="IPR007627">
    <property type="entry name" value="RNA_pol_sigma70_r2"/>
</dbReference>
<dbReference type="Pfam" id="PF04542">
    <property type="entry name" value="Sigma70_r2"/>
    <property type="match status" value="1"/>
</dbReference>
<comment type="caution">
    <text evidence="7">The sequence shown here is derived from an EMBL/GenBank/DDBJ whole genome shotgun (WGS) entry which is preliminary data.</text>
</comment>
<dbReference type="EMBL" id="ARXR01000002">
    <property type="protein sequence ID" value="MBF5051802.1"/>
    <property type="molecule type" value="Genomic_DNA"/>
</dbReference>
<accession>A0ABS0AE11</accession>